<keyword evidence="3" id="KW-1185">Reference proteome</keyword>
<evidence type="ECO:0000259" key="1">
    <source>
        <dbReference type="PROSITE" id="PS50943"/>
    </source>
</evidence>
<evidence type="ECO:0000313" key="3">
    <source>
        <dbReference type="Proteomes" id="UP001597079"/>
    </source>
</evidence>
<dbReference type="SMART" id="SM00530">
    <property type="entry name" value="HTH_XRE"/>
    <property type="match status" value="1"/>
</dbReference>
<evidence type="ECO:0000313" key="2">
    <source>
        <dbReference type="EMBL" id="MFD1677433.1"/>
    </source>
</evidence>
<dbReference type="Gene3D" id="1.10.260.40">
    <property type="entry name" value="lambda repressor-like DNA-binding domains"/>
    <property type="match status" value="1"/>
</dbReference>
<comment type="caution">
    <text evidence="2">The sequence shown here is derived from an EMBL/GenBank/DDBJ whole genome shotgun (WGS) entry which is preliminary data.</text>
</comment>
<accession>A0ABW4JPE2</accession>
<gene>
    <name evidence="2" type="ORF">ACFSB2_22480</name>
</gene>
<feature type="domain" description="HTH cro/C1-type" evidence="1">
    <location>
        <begin position="11"/>
        <end position="66"/>
    </location>
</feature>
<sequence>MVMLNVNVEKLSDLLLERGWSQQRLAKELCVNPSYVSLVVNRRRNPSSRFVSGVLSAFPSVRFEELFKVS</sequence>
<dbReference type="Pfam" id="PF01381">
    <property type="entry name" value="HTH_3"/>
    <property type="match status" value="1"/>
</dbReference>
<dbReference type="CDD" id="cd00093">
    <property type="entry name" value="HTH_XRE"/>
    <property type="match status" value="1"/>
</dbReference>
<dbReference type="RefSeq" id="WP_377945327.1">
    <property type="nucleotide sequence ID" value="NZ_JBHUCX010000092.1"/>
</dbReference>
<dbReference type="Proteomes" id="UP001597079">
    <property type="component" value="Unassembled WGS sequence"/>
</dbReference>
<name>A0ABW4JPE2_9BACL</name>
<protein>
    <submittedName>
        <fullName evidence="2">Helix-turn-helix transcriptional regulator</fullName>
    </submittedName>
</protein>
<dbReference type="EMBL" id="JBHUCX010000092">
    <property type="protein sequence ID" value="MFD1677433.1"/>
    <property type="molecule type" value="Genomic_DNA"/>
</dbReference>
<reference evidence="3" key="1">
    <citation type="journal article" date="2019" name="Int. J. Syst. Evol. Microbiol.">
        <title>The Global Catalogue of Microorganisms (GCM) 10K type strain sequencing project: providing services to taxonomists for standard genome sequencing and annotation.</title>
        <authorList>
            <consortium name="The Broad Institute Genomics Platform"/>
            <consortium name="The Broad Institute Genome Sequencing Center for Infectious Disease"/>
            <person name="Wu L."/>
            <person name="Ma J."/>
        </authorList>
    </citation>
    <scope>NUCLEOTIDE SEQUENCE [LARGE SCALE GENOMIC DNA]</scope>
    <source>
        <strain evidence="3">CGMCC 1.12286</strain>
    </source>
</reference>
<dbReference type="PROSITE" id="PS50943">
    <property type="entry name" value="HTH_CROC1"/>
    <property type="match status" value="1"/>
</dbReference>
<dbReference type="SUPFAM" id="SSF47413">
    <property type="entry name" value="lambda repressor-like DNA-binding domains"/>
    <property type="match status" value="1"/>
</dbReference>
<dbReference type="InterPro" id="IPR001387">
    <property type="entry name" value="Cro/C1-type_HTH"/>
</dbReference>
<proteinExistence type="predicted"/>
<organism evidence="2 3">
    <name type="scientific">Alicyclobacillus fodiniaquatilis</name>
    <dbReference type="NCBI Taxonomy" id="1661150"/>
    <lineage>
        <taxon>Bacteria</taxon>
        <taxon>Bacillati</taxon>
        <taxon>Bacillota</taxon>
        <taxon>Bacilli</taxon>
        <taxon>Bacillales</taxon>
        <taxon>Alicyclobacillaceae</taxon>
        <taxon>Alicyclobacillus</taxon>
    </lineage>
</organism>
<dbReference type="InterPro" id="IPR010982">
    <property type="entry name" value="Lambda_DNA-bd_dom_sf"/>
</dbReference>